<proteinExistence type="predicted"/>
<comment type="caution">
    <text evidence="2">The sequence shown here is derived from an EMBL/GenBank/DDBJ whole genome shotgun (WGS) entry which is preliminary data.</text>
</comment>
<keyword evidence="3" id="KW-1185">Reference proteome</keyword>
<evidence type="ECO:0000313" key="3">
    <source>
        <dbReference type="Proteomes" id="UP000007350"/>
    </source>
</evidence>
<evidence type="ECO:0000313" key="2">
    <source>
        <dbReference type="EMBL" id="EKF26127.1"/>
    </source>
</evidence>
<feature type="compositionally biased region" description="Basic and acidic residues" evidence="1">
    <location>
        <begin position="63"/>
        <end position="82"/>
    </location>
</feature>
<dbReference type="EMBL" id="AHKC01021978">
    <property type="protein sequence ID" value="EKF26127.1"/>
    <property type="molecule type" value="Genomic_DNA"/>
</dbReference>
<feature type="compositionally biased region" description="Polar residues" evidence="1">
    <location>
        <begin position="104"/>
        <end position="114"/>
    </location>
</feature>
<sequence>HHARCTSRGQNGRLPSSLPARHRTLAARQGGHPHHGPPLAAAPPMLLVGHIKTEKSHHGRPFLLREADRCPRREKKQSEPQRSHTSSTRSVIVIAITPVAGVQPSAQTNSPSTQSKKKKKRHGRYTTHSHRTATNGSTPAAAVHTPRDTWNQYDCRTRTPPANQKFKSNKTIIKKKEKNPGSTAHAYQCVRDAFNVTDVGHNAEHTAGQQKQGKQNTIIIFSYLLHRTTTHAHTYPAVECWHALPAHTSSAQSGARQRGCGEQQRGTHPRRAAEAAVDFAQT</sequence>
<feature type="region of interest" description="Disordered" evidence="1">
    <location>
        <begin position="54"/>
        <end position="144"/>
    </location>
</feature>
<protein>
    <submittedName>
        <fullName evidence="2">Uncharacterized protein</fullName>
    </submittedName>
</protein>
<organism evidence="2 3">
    <name type="scientific">Trypanosoma cruzi marinkellei</name>
    <dbReference type="NCBI Taxonomy" id="85056"/>
    <lineage>
        <taxon>Eukaryota</taxon>
        <taxon>Discoba</taxon>
        <taxon>Euglenozoa</taxon>
        <taxon>Kinetoplastea</taxon>
        <taxon>Metakinetoplastina</taxon>
        <taxon>Trypanosomatida</taxon>
        <taxon>Trypanosomatidae</taxon>
        <taxon>Trypanosoma</taxon>
        <taxon>Schizotrypanum</taxon>
    </lineage>
</organism>
<evidence type="ECO:0000256" key="1">
    <source>
        <dbReference type="SAM" id="MobiDB-lite"/>
    </source>
</evidence>
<feature type="non-terminal residue" evidence="2">
    <location>
        <position position="1"/>
    </location>
</feature>
<dbReference type="OrthoDB" id="10366730at2759"/>
<feature type="compositionally biased region" description="Basic residues" evidence="1">
    <location>
        <begin position="115"/>
        <end position="131"/>
    </location>
</feature>
<name>K2NAU6_TRYCR</name>
<dbReference type="Proteomes" id="UP000007350">
    <property type="component" value="Unassembled WGS sequence"/>
</dbReference>
<dbReference type="AlphaFoldDB" id="K2NAU6"/>
<gene>
    <name evidence="2" type="ORF">MOQ_010195</name>
</gene>
<feature type="region of interest" description="Disordered" evidence="1">
    <location>
        <begin position="251"/>
        <end position="282"/>
    </location>
</feature>
<reference evidence="2 3" key="1">
    <citation type="journal article" date="2012" name="BMC Genomics">
        <title>Comparative genomic analysis of human infective Trypanosoma cruzi lineages with the bat-restricted subspecies T. cruzi marinkellei.</title>
        <authorList>
            <person name="Franzen O."/>
            <person name="Talavera-Lopez C."/>
            <person name="Ochaya S."/>
            <person name="Butler C.E."/>
            <person name="Messenger L.A."/>
            <person name="Lewis M.D."/>
            <person name="Llewellyn M.S."/>
            <person name="Marinkelle C.J."/>
            <person name="Tyler K.M."/>
            <person name="Miles M.A."/>
            <person name="Andersson B."/>
        </authorList>
    </citation>
    <scope>NUCLEOTIDE SEQUENCE [LARGE SCALE GENOMIC DNA]</scope>
    <source>
        <strain evidence="2 3">B7</strain>
    </source>
</reference>
<accession>K2NAU6</accession>